<feature type="domain" description="Ig-like" evidence="1">
    <location>
        <begin position="22"/>
        <end position="93"/>
    </location>
</feature>
<sequence>MLRVGRLLHSHISLEQGTVKVGNNVTLTCARQESLLSTFNLFWIRPVSGKHPEFYKTFSSTSFDPRIRTTEEPGTFVLRITNATRRDTGVYYCLKVENKNFTFLKGIDLKVQGKYITEKPETTSVPPSDPVRPGDSVTLQCSVLSDSDNKTCPGGHRVCCFRDGSDVDPRNLLFLPHK</sequence>
<evidence type="ECO:0000313" key="3">
    <source>
        <dbReference type="Proteomes" id="UP000472265"/>
    </source>
</evidence>
<dbReference type="PANTHER" id="PTHR46013">
    <property type="entry name" value="VASCULAR CELL ADHESION MOLECULE 1"/>
    <property type="match status" value="1"/>
</dbReference>
<dbReference type="InterPro" id="IPR003599">
    <property type="entry name" value="Ig_sub"/>
</dbReference>
<evidence type="ECO:0000313" key="2">
    <source>
        <dbReference type="Ensembl" id="ENSSAUP00010055958.1"/>
    </source>
</evidence>
<dbReference type="Pfam" id="PF07686">
    <property type="entry name" value="V-set"/>
    <property type="match status" value="1"/>
</dbReference>
<reference evidence="2" key="2">
    <citation type="submission" date="2025-08" db="UniProtKB">
        <authorList>
            <consortium name="Ensembl"/>
        </authorList>
    </citation>
    <scope>IDENTIFICATION</scope>
</reference>
<accession>A0A671XXM9</accession>
<reference evidence="2" key="1">
    <citation type="submission" date="2021-04" db="EMBL/GenBank/DDBJ databases">
        <authorList>
            <consortium name="Wellcome Sanger Institute Data Sharing"/>
        </authorList>
    </citation>
    <scope>NUCLEOTIDE SEQUENCE [LARGE SCALE GENOMIC DNA]</scope>
</reference>
<keyword evidence="3" id="KW-1185">Reference proteome</keyword>
<dbReference type="AlphaFoldDB" id="A0A671XXM9"/>
<protein>
    <recommendedName>
        <fullName evidence="1">Ig-like domain-containing protein</fullName>
    </recommendedName>
</protein>
<dbReference type="SUPFAM" id="SSF48726">
    <property type="entry name" value="Immunoglobulin"/>
    <property type="match status" value="2"/>
</dbReference>
<organism evidence="2 3">
    <name type="scientific">Sparus aurata</name>
    <name type="common">Gilthead sea bream</name>
    <dbReference type="NCBI Taxonomy" id="8175"/>
    <lineage>
        <taxon>Eukaryota</taxon>
        <taxon>Metazoa</taxon>
        <taxon>Chordata</taxon>
        <taxon>Craniata</taxon>
        <taxon>Vertebrata</taxon>
        <taxon>Euteleostomi</taxon>
        <taxon>Actinopterygii</taxon>
        <taxon>Neopterygii</taxon>
        <taxon>Teleostei</taxon>
        <taxon>Neoteleostei</taxon>
        <taxon>Acanthomorphata</taxon>
        <taxon>Eupercaria</taxon>
        <taxon>Spariformes</taxon>
        <taxon>Sparidae</taxon>
        <taxon>Sparus</taxon>
    </lineage>
</organism>
<dbReference type="PROSITE" id="PS50835">
    <property type="entry name" value="IG_LIKE"/>
    <property type="match status" value="1"/>
</dbReference>
<proteinExistence type="predicted"/>
<evidence type="ECO:0000259" key="1">
    <source>
        <dbReference type="PROSITE" id="PS50835"/>
    </source>
</evidence>
<dbReference type="InterPro" id="IPR036179">
    <property type="entry name" value="Ig-like_dom_sf"/>
</dbReference>
<dbReference type="SMART" id="SM00406">
    <property type="entry name" value="IGv"/>
    <property type="match status" value="1"/>
</dbReference>
<dbReference type="InterPro" id="IPR013783">
    <property type="entry name" value="Ig-like_fold"/>
</dbReference>
<dbReference type="InterPro" id="IPR007110">
    <property type="entry name" value="Ig-like_dom"/>
</dbReference>
<dbReference type="Ensembl" id="ENSSAUT00010058790.1">
    <property type="protein sequence ID" value="ENSSAUP00010055958.1"/>
    <property type="gene ID" value="ENSSAUG00010022986.1"/>
</dbReference>
<dbReference type="PANTHER" id="PTHR46013:SF7">
    <property type="entry name" value="IG-LIKE DOMAIN-CONTAINING PROTEIN"/>
    <property type="match status" value="1"/>
</dbReference>
<dbReference type="SMART" id="SM00409">
    <property type="entry name" value="IG"/>
    <property type="match status" value="1"/>
</dbReference>
<dbReference type="CDD" id="cd00099">
    <property type="entry name" value="IgV"/>
    <property type="match status" value="1"/>
</dbReference>
<reference evidence="2" key="3">
    <citation type="submission" date="2025-09" db="UniProtKB">
        <authorList>
            <consortium name="Ensembl"/>
        </authorList>
    </citation>
    <scope>IDENTIFICATION</scope>
</reference>
<name>A0A671XXM9_SPAAU</name>
<dbReference type="InterPro" id="IPR013106">
    <property type="entry name" value="Ig_V-set"/>
</dbReference>
<dbReference type="Gene3D" id="2.60.40.10">
    <property type="entry name" value="Immunoglobulins"/>
    <property type="match status" value="1"/>
</dbReference>
<dbReference type="GeneTree" id="ENSGT01030000234530"/>
<dbReference type="Proteomes" id="UP000472265">
    <property type="component" value="Chromosome 18"/>
</dbReference>